<dbReference type="AlphaFoldDB" id="A0A0R0FXJ8"/>
<reference evidence="2" key="3">
    <citation type="submission" date="2018-07" db="EMBL/GenBank/DDBJ databases">
        <title>WGS assembly of Glycine max.</title>
        <authorList>
            <person name="Schmutz J."/>
            <person name="Cannon S."/>
            <person name="Schlueter J."/>
            <person name="Ma J."/>
            <person name="Mitros T."/>
            <person name="Nelson W."/>
            <person name="Hyten D."/>
            <person name="Song Q."/>
            <person name="Thelen J."/>
            <person name="Cheng J."/>
            <person name="Xu D."/>
            <person name="Hellsten U."/>
            <person name="May G."/>
            <person name="Yu Y."/>
            <person name="Sakurai T."/>
            <person name="Umezawa T."/>
            <person name="Bhattacharyya M."/>
            <person name="Sandhu D."/>
            <person name="Valliyodan B."/>
            <person name="Lindquist E."/>
            <person name="Peto M."/>
            <person name="Grant D."/>
            <person name="Shu S."/>
            <person name="Goodstein D."/>
            <person name="Barry K."/>
            <person name="Futrell-Griggs M."/>
            <person name="Abernathy B."/>
            <person name="Du J."/>
            <person name="Tian Z."/>
            <person name="Zhu L."/>
            <person name="Gill N."/>
            <person name="Joshi T."/>
            <person name="Libault M."/>
            <person name="Sethuraman A."/>
            <person name="Zhang X."/>
            <person name="Shinozaki K."/>
            <person name="Nguyen H."/>
            <person name="Wing R."/>
            <person name="Cregan P."/>
            <person name="Specht J."/>
            <person name="Grimwood J."/>
            <person name="Rokhsar D."/>
            <person name="Stacey G."/>
            <person name="Shoemaker R."/>
            <person name="Jackson S."/>
        </authorList>
    </citation>
    <scope>NUCLEOTIDE SEQUENCE</scope>
    <source>
        <tissue evidence="2">Callus</tissue>
    </source>
</reference>
<dbReference type="PANTHER" id="PTHR10629:SF34">
    <property type="entry name" value="DNA (CYTOSINE-5)-METHYLTRANSFERASE CMT2"/>
    <property type="match status" value="1"/>
</dbReference>
<gene>
    <name evidence="2" type="ORF">GLYMA_16G103400</name>
</gene>
<name>A0A0R0FXJ8_SOYBN</name>
<proteinExistence type="predicted"/>
<feature type="region of interest" description="Disordered" evidence="1">
    <location>
        <begin position="191"/>
        <end position="222"/>
    </location>
</feature>
<evidence type="ECO:0000313" key="2">
    <source>
        <dbReference type="EMBL" id="KRH07673.1"/>
    </source>
</evidence>
<dbReference type="InterPro" id="IPR043151">
    <property type="entry name" value="BAH_sf"/>
</dbReference>
<dbReference type="ExpressionAtlas" id="A0A0R0FXJ8">
    <property type="expression patterns" value="baseline and differential"/>
</dbReference>
<reference evidence="3" key="2">
    <citation type="submission" date="2018-02" db="UniProtKB">
        <authorList>
            <consortium name="EnsemblPlants"/>
        </authorList>
    </citation>
    <scope>IDENTIFICATION</scope>
    <source>
        <strain evidence="3">Williams 82</strain>
    </source>
</reference>
<dbReference type="Gene3D" id="2.30.30.490">
    <property type="match status" value="1"/>
</dbReference>
<organism evidence="2">
    <name type="scientific">Glycine max</name>
    <name type="common">Soybean</name>
    <name type="synonym">Glycine hispida</name>
    <dbReference type="NCBI Taxonomy" id="3847"/>
    <lineage>
        <taxon>Eukaryota</taxon>
        <taxon>Viridiplantae</taxon>
        <taxon>Streptophyta</taxon>
        <taxon>Embryophyta</taxon>
        <taxon>Tracheophyta</taxon>
        <taxon>Spermatophyta</taxon>
        <taxon>Magnoliopsida</taxon>
        <taxon>eudicotyledons</taxon>
        <taxon>Gunneridae</taxon>
        <taxon>Pentapetalae</taxon>
        <taxon>rosids</taxon>
        <taxon>fabids</taxon>
        <taxon>Fabales</taxon>
        <taxon>Fabaceae</taxon>
        <taxon>Papilionoideae</taxon>
        <taxon>50 kb inversion clade</taxon>
        <taxon>NPAAA clade</taxon>
        <taxon>indigoferoid/millettioid clade</taxon>
        <taxon>Phaseoleae</taxon>
        <taxon>Glycine</taxon>
        <taxon>Glycine subgen. Soja</taxon>
    </lineage>
</organism>
<sequence length="363" mass="41408">MQIRLSVSAAPPASILLRPPWMAAMRAPESGSGRRKRRRRQRRRRHLGDAPRDSQHPLSAYLKDQNVDSNLHSDAKPIKNSHGKFFGEKHLRQCPGLDPSCEAYAEKLEVKLHGTLEPRRSPRLSSSNGNENTEINASQVKRTSKVVHQKKKNTKVISTYIELSNSPVEQHMCGIDDTKYLIRSSEAITSPSWTENGRTTSNSFALPESDDRPPRKKFNTSTSSTKECIDSENFPSFIGDPIPDDEAQKRWGWRYELKDKKCKDNMFKINEGEEDEIIANVKCHYAQAEIGNCIFSLGDCAFVKVSSWLKKHTFFLLSLRYILINYALLYFSTALHFHHELVQCQFNEGYICSLIPVLLLTIL</sequence>
<keyword evidence="4" id="KW-1185">Reference proteome</keyword>
<feature type="compositionally biased region" description="Polar residues" evidence="1">
    <location>
        <begin position="128"/>
        <end position="141"/>
    </location>
</feature>
<evidence type="ECO:0000256" key="1">
    <source>
        <dbReference type="SAM" id="MobiDB-lite"/>
    </source>
</evidence>
<dbReference type="EnsemblPlants" id="KRH07673">
    <property type="protein sequence ID" value="KRH07673"/>
    <property type="gene ID" value="GLYMA_16G103400"/>
</dbReference>
<dbReference type="EMBL" id="CM000849">
    <property type="protein sequence ID" value="KRH07673.1"/>
    <property type="molecule type" value="Genomic_DNA"/>
</dbReference>
<dbReference type="Proteomes" id="UP000008827">
    <property type="component" value="Chromosome 16"/>
</dbReference>
<evidence type="ECO:0000313" key="4">
    <source>
        <dbReference type="Proteomes" id="UP000008827"/>
    </source>
</evidence>
<feature type="region of interest" description="Disordered" evidence="1">
    <location>
        <begin position="26"/>
        <end position="59"/>
    </location>
</feature>
<dbReference type="PANTHER" id="PTHR10629">
    <property type="entry name" value="CYTOSINE-SPECIFIC METHYLTRANSFERASE"/>
    <property type="match status" value="1"/>
</dbReference>
<feature type="compositionally biased region" description="Polar residues" evidence="1">
    <location>
        <begin position="191"/>
        <end position="204"/>
    </location>
</feature>
<accession>A0A0R0FXJ8</accession>
<feature type="region of interest" description="Disordered" evidence="1">
    <location>
        <begin position="114"/>
        <end position="149"/>
    </location>
</feature>
<dbReference type="InterPro" id="IPR050390">
    <property type="entry name" value="C5-Methyltransferase"/>
</dbReference>
<feature type="compositionally biased region" description="Basic residues" evidence="1">
    <location>
        <begin position="33"/>
        <end position="46"/>
    </location>
</feature>
<dbReference type="Gramene" id="KRH07673">
    <property type="protein sequence ID" value="KRH07673"/>
    <property type="gene ID" value="GLYMA_16G103400"/>
</dbReference>
<reference evidence="2 3" key="1">
    <citation type="journal article" date="2010" name="Nature">
        <title>Genome sequence of the palaeopolyploid soybean.</title>
        <authorList>
            <person name="Schmutz J."/>
            <person name="Cannon S.B."/>
            <person name="Schlueter J."/>
            <person name="Ma J."/>
            <person name="Mitros T."/>
            <person name="Nelson W."/>
            <person name="Hyten D.L."/>
            <person name="Song Q."/>
            <person name="Thelen J.J."/>
            <person name="Cheng J."/>
            <person name="Xu D."/>
            <person name="Hellsten U."/>
            <person name="May G.D."/>
            <person name="Yu Y."/>
            <person name="Sakurai T."/>
            <person name="Umezawa T."/>
            <person name="Bhattacharyya M.K."/>
            <person name="Sandhu D."/>
            <person name="Valliyodan B."/>
            <person name="Lindquist E."/>
            <person name="Peto M."/>
            <person name="Grant D."/>
            <person name="Shu S."/>
            <person name="Goodstein D."/>
            <person name="Barry K."/>
            <person name="Futrell-Griggs M."/>
            <person name="Abernathy B."/>
            <person name="Du J."/>
            <person name="Tian Z."/>
            <person name="Zhu L."/>
            <person name="Gill N."/>
            <person name="Joshi T."/>
            <person name="Libault M."/>
            <person name="Sethuraman A."/>
            <person name="Zhang X.-C."/>
            <person name="Shinozaki K."/>
            <person name="Nguyen H.T."/>
            <person name="Wing R.A."/>
            <person name="Cregan P."/>
            <person name="Specht J."/>
            <person name="Grimwood J."/>
            <person name="Rokhsar D."/>
            <person name="Stacey G."/>
            <person name="Shoemaker R.C."/>
            <person name="Jackson S.A."/>
        </authorList>
    </citation>
    <scope>NUCLEOTIDE SEQUENCE</scope>
    <source>
        <strain evidence="3">cv. Williams 82</strain>
        <tissue evidence="2">Callus</tissue>
    </source>
</reference>
<evidence type="ECO:0000313" key="3">
    <source>
        <dbReference type="EnsemblPlants" id="KRH07673"/>
    </source>
</evidence>
<protein>
    <submittedName>
        <fullName evidence="2 3">Uncharacterized protein</fullName>
    </submittedName>
</protein>